<gene>
    <name evidence="1" type="ORF">HERI1096_LOCUS18026</name>
</gene>
<dbReference type="SUPFAM" id="SSF53067">
    <property type="entry name" value="Actin-like ATPase domain"/>
    <property type="match status" value="1"/>
</dbReference>
<dbReference type="InterPro" id="IPR043129">
    <property type="entry name" value="ATPase_NBD"/>
</dbReference>
<proteinExistence type="predicted"/>
<accession>A0A7S3AW83</accession>
<organism evidence="1">
    <name type="scientific">Haptolina ericina</name>
    <dbReference type="NCBI Taxonomy" id="156174"/>
    <lineage>
        <taxon>Eukaryota</taxon>
        <taxon>Haptista</taxon>
        <taxon>Haptophyta</taxon>
        <taxon>Prymnesiophyceae</taxon>
        <taxon>Prymnesiales</taxon>
        <taxon>Prymnesiaceae</taxon>
        <taxon>Haptolina</taxon>
    </lineage>
</organism>
<sequence length="259" mass="27811">MAESFRVLVVDIGSHVTRAGWSGDDAPNQTLPSPDGLLDDLDGPTAIETMQAVSTLMRFDWSAQRVVAVSHAGVSSLSLVTLFMHRLGVSAIHLVSQLEAGLAFCGRGAGIVVDCGKFSTCCGAVCWDAGGLLTWTLSSKAVAADGVLLAADLDQMVEKAYRRIDDPQFQHDARAFVLLLGGRASAALASELTPIVSRGKSVVPMLKDPDTAWRGGSLLGGLESMQWLERHEVDGVFEEDAREAGERRLRGIVQRYFRL</sequence>
<name>A0A7S3AW83_9EUKA</name>
<reference evidence="1" key="1">
    <citation type="submission" date="2021-01" db="EMBL/GenBank/DDBJ databases">
        <authorList>
            <person name="Corre E."/>
            <person name="Pelletier E."/>
            <person name="Niang G."/>
            <person name="Scheremetjew M."/>
            <person name="Finn R."/>
            <person name="Kale V."/>
            <person name="Holt S."/>
            <person name="Cochrane G."/>
            <person name="Meng A."/>
            <person name="Brown T."/>
            <person name="Cohen L."/>
        </authorList>
    </citation>
    <scope>NUCLEOTIDE SEQUENCE</scope>
    <source>
        <strain evidence="1">CCMP281</strain>
    </source>
</reference>
<dbReference type="AlphaFoldDB" id="A0A7S3AW83"/>
<dbReference type="EMBL" id="HBHX01032379">
    <property type="protein sequence ID" value="CAE0117327.1"/>
    <property type="molecule type" value="Transcribed_RNA"/>
</dbReference>
<dbReference type="Gene3D" id="3.30.420.40">
    <property type="match status" value="1"/>
</dbReference>
<protein>
    <submittedName>
        <fullName evidence="1">Uncharacterized protein</fullName>
    </submittedName>
</protein>
<evidence type="ECO:0000313" key="1">
    <source>
        <dbReference type="EMBL" id="CAE0117327.1"/>
    </source>
</evidence>